<dbReference type="EC" id="1.1.1.310" evidence="7"/>
<evidence type="ECO:0000256" key="4">
    <source>
        <dbReference type="RuleBase" id="RU003719"/>
    </source>
</evidence>
<dbReference type="GO" id="GO:0102155">
    <property type="term" value="F:S-sulfolactate dehydrogenase activity"/>
    <property type="evidence" value="ECO:0007669"/>
    <property type="project" value="UniProtKB-EC"/>
</dbReference>
<dbReference type="SUPFAM" id="SSF51735">
    <property type="entry name" value="NAD(P)-binding Rossmann-fold domains"/>
    <property type="match status" value="1"/>
</dbReference>
<evidence type="ECO:0000256" key="2">
    <source>
        <dbReference type="ARBA" id="ARBA00023002"/>
    </source>
</evidence>
<feature type="domain" description="D-isomer specific 2-hydroxyacid dehydrogenase catalytic" evidence="5">
    <location>
        <begin position="23"/>
        <end position="312"/>
    </location>
</feature>
<dbReference type="OrthoDB" id="9793626at2"/>
<gene>
    <name evidence="7" type="primary">slcC</name>
    <name evidence="7" type="ORF">RUE5091_03810</name>
</gene>
<dbReference type="GO" id="GO:0051287">
    <property type="term" value="F:NAD binding"/>
    <property type="evidence" value="ECO:0007669"/>
    <property type="project" value="InterPro"/>
</dbReference>
<feature type="domain" description="D-isomer specific 2-hydroxyacid dehydrogenase NAD-binding" evidence="6">
    <location>
        <begin position="113"/>
        <end position="287"/>
    </location>
</feature>
<protein>
    <submittedName>
        <fullName evidence="7">(S)-sulfolactate dehydrogenase</fullName>
        <ecNumber evidence="7">1.1.1.310</ecNumber>
    </submittedName>
</protein>
<reference evidence="8" key="1">
    <citation type="submission" date="2015-09" db="EMBL/GenBank/DDBJ databases">
        <authorList>
            <person name="Rodrigo-Torres L."/>
            <person name="Arahal D.R."/>
        </authorList>
    </citation>
    <scope>NUCLEOTIDE SEQUENCE [LARGE SCALE GENOMIC DNA]</scope>
    <source>
        <strain evidence="8">CECT 5091</strain>
    </source>
</reference>
<dbReference type="InterPro" id="IPR050857">
    <property type="entry name" value="D-2-hydroxyacid_DH"/>
</dbReference>
<evidence type="ECO:0000313" key="8">
    <source>
        <dbReference type="Proteomes" id="UP000051260"/>
    </source>
</evidence>
<sequence>MKIHVLDDWFNTLRGLPCFAKLADHDVTVWTDHVEDIGVLASRLQDANAVVLFRERTNITRALLEKLPNLRLISQRSVYPHVDVQACSDHNVLLCSNMHGGTPSYAAAELTWALIMAGMRDLPSQMTSVKAGHWQAGVGKTLRGRQLGLYGYGRIARAVAGYAQAFGMNVVWWSSENGRSRAQADGATVAPSREAFFADSDVVSVHVRLKPGTRGIITASDFAQMQPGAMFVNTSRAGLLASGALLEALSVGRPGKAAIDVFDAEPLTDPTDPLLAHPNLIATPHIGFVTEDEFDLQFADIFDQVNAYADGAPIHMINPEVWTNAK</sequence>
<dbReference type="STRING" id="1715692.RUE5091_03810"/>
<evidence type="ECO:0000256" key="3">
    <source>
        <dbReference type="ARBA" id="ARBA00023027"/>
    </source>
</evidence>
<name>A0A0P1IIP7_9RHOB</name>
<dbReference type="EMBL" id="CYUD01000014">
    <property type="protein sequence ID" value="CUK14894.1"/>
    <property type="molecule type" value="Genomic_DNA"/>
</dbReference>
<evidence type="ECO:0000259" key="6">
    <source>
        <dbReference type="Pfam" id="PF02826"/>
    </source>
</evidence>
<dbReference type="InterPro" id="IPR036291">
    <property type="entry name" value="NAD(P)-bd_dom_sf"/>
</dbReference>
<keyword evidence="2 4" id="KW-0560">Oxidoreductase</keyword>
<organism evidence="7 8">
    <name type="scientific">Ruegeria denitrificans</name>
    <dbReference type="NCBI Taxonomy" id="1715692"/>
    <lineage>
        <taxon>Bacteria</taxon>
        <taxon>Pseudomonadati</taxon>
        <taxon>Pseudomonadota</taxon>
        <taxon>Alphaproteobacteria</taxon>
        <taxon>Rhodobacterales</taxon>
        <taxon>Roseobacteraceae</taxon>
        <taxon>Ruegeria</taxon>
    </lineage>
</organism>
<dbReference type="PANTHER" id="PTHR42789:SF1">
    <property type="entry name" value="D-ISOMER SPECIFIC 2-HYDROXYACID DEHYDROGENASE FAMILY PROTEIN (AFU_ORTHOLOGUE AFUA_6G10090)"/>
    <property type="match status" value="1"/>
</dbReference>
<keyword evidence="8" id="KW-1185">Reference proteome</keyword>
<dbReference type="Pfam" id="PF00389">
    <property type="entry name" value="2-Hacid_dh"/>
    <property type="match status" value="1"/>
</dbReference>
<dbReference type="Gene3D" id="3.40.50.720">
    <property type="entry name" value="NAD(P)-binding Rossmann-like Domain"/>
    <property type="match status" value="2"/>
</dbReference>
<dbReference type="Proteomes" id="UP000051260">
    <property type="component" value="Unassembled WGS sequence"/>
</dbReference>
<dbReference type="InterPro" id="IPR006139">
    <property type="entry name" value="D-isomer_2_OHA_DH_cat_dom"/>
</dbReference>
<dbReference type="RefSeq" id="WP_058283466.1">
    <property type="nucleotide sequence ID" value="NZ_CYUD01000014.1"/>
</dbReference>
<evidence type="ECO:0000259" key="5">
    <source>
        <dbReference type="Pfam" id="PF00389"/>
    </source>
</evidence>
<evidence type="ECO:0000313" key="7">
    <source>
        <dbReference type="EMBL" id="CUK14894.1"/>
    </source>
</evidence>
<dbReference type="Pfam" id="PF02826">
    <property type="entry name" value="2-Hacid_dh_C"/>
    <property type="match status" value="1"/>
</dbReference>
<accession>A0A0P1IIP7</accession>
<dbReference type="InterPro" id="IPR006140">
    <property type="entry name" value="D-isomer_DH_NAD-bd"/>
</dbReference>
<dbReference type="CDD" id="cd12169">
    <property type="entry name" value="PGDH_like_1"/>
    <property type="match status" value="1"/>
</dbReference>
<evidence type="ECO:0000256" key="1">
    <source>
        <dbReference type="ARBA" id="ARBA00005854"/>
    </source>
</evidence>
<comment type="similarity">
    <text evidence="1 4">Belongs to the D-isomer specific 2-hydroxyacid dehydrogenase family.</text>
</comment>
<dbReference type="SUPFAM" id="SSF52283">
    <property type="entry name" value="Formate/glycerate dehydrogenase catalytic domain-like"/>
    <property type="match status" value="1"/>
</dbReference>
<proteinExistence type="inferred from homology"/>
<dbReference type="AlphaFoldDB" id="A0A0P1IIP7"/>
<keyword evidence="3" id="KW-0520">NAD</keyword>
<dbReference type="PANTHER" id="PTHR42789">
    <property type="entry name" value="D-ISOMER SPECIFIC 2-HYDROXYACID DEHYDROGENASE FAMILY PROTEIN (AFU_ORTHOLOGUE AFUA_6G10090)"/>
    <property type="match status" value="1"/>
</dbReference>